<evidence type="ECO:0000313" key="2">
    <source>
        <dbReference type="Proteomes" id="UP000030690"/>
    </source>
</evidence>
<protein>
    <submittedName>
        <fullName evidence="1">Uncharacterized protein</fullName>
    </submittedName>
</protein>
<accession>A0A024VAL4</accession>
<organism evidence="1 2">
    <name type="scientific">Plasmodium falciparum Vietnam Oak-Knoll</name>
    <name type="common">FVO</name>
    <dbReference type="NCBI Taxonomy" id="1036723"/>
    <lineage>
        <taxon>Eukaryota</taxon>
        <taxon>Sar</taxon>
        <taxon>Alveolata</taxon>
        <taxon>Apicomplexa</taxon>
        <taxon>Aconoidasida</taxon>
        <taxon>Haemosporida</taxon>
        <taxon>Plasmodiidae</taxon>
        <taxon>Plasmodium</taxon>
        <taxon>Plasmodium (Laverania)</taxon>
    </lineage>
</organism>
<dbReference type="Proteomes" id="UP000030690">
    <property type="component" value="Unassembled WGS sequence"/>
</dbReference>
<dbReference type="EMBL" id="KI925068">
    <property type="protein sequence ID" value="ETW19210.1"/>
    <property type="molecule type" value="Genomic_DNA"/>
</dbReference>
<dbReference type="AlphaFoldDB" id="A0A024VAL4"/>
<sequence>MSNINTVKIDYSEYRTKRVYNPKVHVSGWYDIQNDLDYIEHYNKEKEFYIAEYPKNKFEKRYKNTNRKSTKNISDKKVIFYQEGYESDSWLTENKESYKVDETK</sequence>
<gene>
    <name evidence="1" type="ORF">PFFVO_01784</name>
</gene>
<evidence type="ECO:0000313" key="1">
    <source>
        <dbReference type="EMBL" id="ETW19210.1"/>
    </source>
</evidence>
<dbReference type="OrthoDB" id="368608at2759"/>
<reference evidence="1 2" key="2">
    <citation type="submission" date="2013-02" db="EMBL/GenBank/DDBJ databases">
        <title>The Genome Sequence of Plasmodium falciparum Vietnam Oak-Knoll (FVO).</title>
        <authorList>
            <consortium name="The Broad Institute Genome Sequencing Platform"/>
            <consortium name="The Broad Institute Genome Sequencing Center for Infectious Disease"/>
            <person name="Neafsey D."/>
            <person name="Cheeseman I."/>
            <person name="Volkman S."/>
            <person name="Adams J."/>
            <person name="Walker B."/>
            <person name="Young S.K."/>
            <person name="Zeng Q."/>
            <person name="Gargeya S."/>
            <person name="Fitzgerald M."/>
            <person name="Haas B."/>
            <person name="Abouelleil A."/>
            <person name="Alvarado L."/>
            <person name="Arachchi H.M."/>
            <person name="Berlin A.M."/>
            <person name="Chapman S.B."/>
            <person name="Dewar J."/>
            <person name="Goldberg J."/>
            <person name="Griggs A."/>
            <person name="Gujja S."/>
            <person name="Hansen M."/>
            <person name="Howarth C."/>
            <person name="Imamovic A."/>
            <person name="Larimer J."/>
            <person name="McCowan C."/>
            <person name="Murphy C."/>
            <person name="Neiman D."/>
            <person name="Pearson M."/>
            <person name="Priest M."/>
            <person name="Roberts A."/>
            <person name="Saif S."/>
            <person name="Shea T."/>
            <person name="Sisk P."/>
            <person name="Sykes S."/>
            <person name="Wortman J."/>
            <person name="Nusbaum C."/>
            <person name="Birren B."/>
        </authorList>
    </citation>
    <scope>NUCLEOTIDE SEQUENCE [LARGE SCALE GENOMIC DNA]</scope>
    <source>
        <strain evidence="2">Vietnam Oak-Knoll (FVO)</strain>
    </source>
</reference>
<reference evidence="1 2" key="1">
    <citation type="submission" date="2013-02" db="EMBL/GenBank/DDBJ databases">
        <title>The Genome Annotation of Plasmodium falciparum Vietnam Oak-Knoll (FVO).</title>
        <authorList>
            <consortium name="The Broad Institute Genome Sequencing Platform"/>
            <consortium name="The Broad Institute Genome Sequencing Center for Infectious Disease"/>
            <person name="Neafsey D."/>
            <person name="Hoffman S."/>
            <person name="Volkman S."/>
            <person name="Rosenthal P."/>
            <person name="Walker B."/>
            <person name="Young S.K."/>
            <person name="Zeng Q."/>
            <person name="Gargeya S."/>
            <person name="Fitzgerald M."/>
            <person name="Haas B."/>
            <person name="Abouelleil A."/>
            <person name="Allen A.W."/>
            <person name="Alvarado L."/>
            <person name="Arachchi H.M."/>
            <person name="Berlin A.M."/>
            <person name="Chapman S.B."/>
            <person name="Gainer-Dewar J."/>
            <person name="Goldberg J."/>
            <person name="Griggs A."/>
            <person name="Gujja S."/>
            <person name="Hansen M."/>
            <person name="Howarth C."/>
            <person name="Imamovic A."/>
            <person name="Ireland A."/>
            <person name="Larimer J."/>
            <person name="McCowan C."/>
            <person name="Murphy C."/>
            <person name="Pearson M."/>
            <person name="Poon T.W."/>
            <person name="Priest M."/>
            <person name="Roberts A."/>
            <person name="Saif S."/>
            <person name="Shea T."/>
            <person name="Sisk P."/>
            <person name="Sykes S."/>
            <person name="Wortman J."/>
            <person name="Nusbaum C."/>
            <person name="Birren B."/>
        </authorList>
    </citation>
    <scope>NUCLEOTIDE SEQUENCE [LARGE SCALE GENOMIC DNA]</scope>
    <source>
        <strain evidence="2">Vietnam Oak-Knoll (FVO)</strain>
    </source>
</reference>
<proteinExistence type="predicted"/>
<name>A0A024VAL4_PLAFA</name>